<dbReference type="GeneID" id="36292316"/>
<evidence type="ECO:0000256" key="1">
    <source>
        <dbReference type="SAM" id="MobiDB-lite"/>
    </source>
</evidence>
<protein>
    <submittedName>
        <fullName evidence="2">Uncharacterized protein</fullName>
    </submittedName>
</protein>
<dbReference type="Proteomes" id="UP000077154">
    <property type="component" value="Unassembled WGS sequence"/>
</dbReference>
<proteinExistence type="predicted"/>
<dbReference type="OrthoDB" id="2156052at2759"/>
<gene>
    <name evidence="2" type="ORF">VC83_09280</name>
</gene>
<feature type="compositionally biased region" description="Polar residues" evidence="1">
    <location>
        <begin position="304"/>
        <end position="316"/>
    </location>
</feature>
<name>A0A176ZYV4_9PEZI</name>
<dbReference type="RefSeq" id="XP_024319718.1">
    <property type="nucleotide sequence ID" value="XM_024472724.1"/>
</dbReference>
<sequence length="368" mass="41844">MANTSPTDYKKLFLQAEEREKQETERRKQAEETHALLPQFTLPIVESRITISLDYREHTPSHRSVCNYLQPSQEARARLFTPLIALEEDARRFGLRPISSEQGLENYERTAVEDHVRDIIAELCKIDAARDEFGLEMESGSTITPTLSIHAAVARQMQTNHQAYIAPDPISSASTESTATLTPSSLRSNTSLPTSFLWKHFAWGLGKWTYGNACLQEPNTSIARVLCLCLMAFHSPVRDQEWRNTTQSRLYLWTTSFDHARSQIPKEVLEQITLHSDSTNSEYNLQQQVAECPRGLKPAVPHQMSDTGFSRQNRQAPTRIKRPHANEASARSHLPLPRNERLVNARLGKIKAAIRNAMMHSFAPRDVY</sequence>
<dbReference type="eggNOG" id="ENOG502SJ0M">
    <property type="taxonomic scope" value="Eukaryota"/>
</dbReference>
<dbReference type="AlphaFoldDB" id="A0A176ZYV4"/>
<evidence type="ECO:0000313" key="2">
    <source>
        <dbReference type="EMBL" id="OAF54412.1"/>
    </source>
</evidence>
<accession>A0A176ZYV4</accession>
<reference evidence="2" key="1">
    <citation type="submission" date="2016-03" db="EMBL/GenBank/DDBJ databases">
        <title>Updated assembly of Pseudogymnoascus destructans, the fungus causing white-nose syndrome of bats.</title>
        <authorList>
            <person name="Palmer J.M."/>
            <person name="Drees K.P."/>
            <person name="Foster J.T."/>
            <person name="Lindner D.L."/>
        </authorList>
    </citation>
    <scope>NUCLEOTIDE SEQUENCE [LARGE SCALE GENOMIC DNA]</scope>
    <source>
        <strain evidence="2">20631-21</strain>
    </source>
</reference>
<dbReference type="EMBL" id="KV441424">
    <property type="protein sequence ID" value="OAF54412.1"/>
    <property type="molecule type" value="Genomic_DNA"/>
</dbReference>
<feature type="region of interest" description="Disordered" evidence="1">
    <location>
        <begin position="301"/>
        <end position="337"/>
    </location>
</feature>
<organism evidence="2">
    <name type="scientific">Pseudogymnoascus destructans</name>
    <dbReference type="NCBI Taxonomy" id="655981"/>
    <lineage>
        <taxon>Eukaryota</taxon>
        <taxon>Fungi</taxon>
        <taxon>Dikarya</taxon>
        <taxon>Ascomycota</taxon>
        <taxon>Pezizomycotina</taxon>
        <taxon>Leotiomycetes</taxon>
        <taxon>Thelebolales</taxon>
        <taxon>Thelebolaceae</taxon>
        <taxon>Pseudogymnoascus</taxon>
    </lineage>
</organism>
<dbReference type="VEuPathDB" id="FungiDB:GMDG_07341"/>